<dbReference type="InterPro" id="IPR025150">
    <property type="entry name" value="GH123_cat"/>
</dbReference>
<evidence type="ECO:0000259" key="1">
    <source>
        <dbReference type="Pfam" id="PF13320"/>
    </source>
</evidence>
<dbReference type="EMBL" id="JAGSOJ010000003">
    <property type="protein sequence ID" value="MCM1991245.1"/>
    <property type="molecule type" value="Genomic_DNA"/>
</dbReference>
<dbReference type="AlphaFoldDB" id="A0A9J6P604"/>
<reference evidence="2" key="1">
    <citation type="journal article" date="2021" name="mSystems">
        <title>Bacteria and Archaea Synergistically Convert Glycine Betaine to Biogenic Methane in the Formosa Cold Seep of the South China Sea.</title>
        <authorList>
            <person name="Li L."/>
            <person name="Zhang W."/>
            <person name="Zhang S."/>
            <person name="Song L."/>
            <person name="Sun Q."/>
            <person name="Zhang H."/>
            <person name="Xiang H."/>
            <person name="Dong X."/>
        </authorList>
    </citation>
    <scope>NUCLEOTIDE SEQUENCE</scope>
    <source>
        <strain evidence="2">ZWT</strain>
    </source>
</reference>
<dbReference type="Proteomes" id="UP001056429">
    <property type="component" value="Unassembled WGS sequence"/>
</dbReference>
<protein>
    <submittedName>
        <fullName evidence="2">DUF4091 domain-containing protein</fullName>
    </submittedName>
</protein>
<dbReference type="RefSeq" id="WP_250860351.1">
    <property type="nucleotide sequence ID" value="NZ_JAGSOJ010000003.1"/>
</dbReference>
<name>A0A9J6P604_9CLOT</name>
<accession>A0A9J6P604</accession>
<gene>
    <name evidence="2" type="ORF">KDK92_16035</name>
</gene>
<evidence type="ECO:0000313" key="3">
    <source>
        <dbReference type="Proteomes" id="UP001056429"/>
    </source>
</evidence>
<comment type="caution">
    <text evidence="2">The sequence shown here is derived from an EMBL/GenBank/DDBJ whole genome shotgun (WGS) entry which is preliminary data.</text>
</comment>
<sequence>MNFNYGLFQSYFKHYKGEENNLEMNSELSLSLVKGERFAFQLMIKSSEEFTCRIGKCNDISWKGLINSIRLSVDTEQKLDNDIQLSFLGYVKDDEENIISDPILREKTKIVNKEEYQAIWVEGQIPKNFCDEELQIKIHVYYSKGYNKEEKNSTINVNIKVKDFVLLNPSEGELYLDLWQHLSNWARAYNVEYFSEEHWIIIRNYMKELASMGQRVITVVASDYSWAGQGCYKEFENPSNLFEMNIINVIKDENDKIKCDFTNVDKYIKMCFDLGIDMEIDIFGIVGNWDCKVFGNPIKDYKDPIRICYFNEKEQNYSYFDSKAELSEYLSLVFKHFKDMGWWDKVRIMSDEPNNIKLFKECFDFICSCADGEKVKFKSAIHHQEFYESFSSNIEDISLNTCELIKNIDEIENIAHKISKRGGTVTWYNCCFPQKLNTFIKSPLIESRLIPWFTYYVGFHGFLRWAYAIWPEKPYEQISYKHPWWTAGDMFFIYPGKDMKPVRSIRWENLRFGIQDYNLFKQLNELGLERQSIIEKIESLFDVKENMKYIGDRQVQMNYSTDGNDYLKTRQQMLKEWRV</sequence>
<keyword evidence="3" id="KW-1185">Reference proteome</keyword>
<dbReference type="Pfam" id="PF13320">
    <property type="entry name" value="GH123_cat"/>
    <property type="match status" value="1"/>
</dbReference>
<proteinExistence type="predicted"/>
<evidence type="ECO:0000313" key="2">
    <source>
        <dbReference type="EMBL" id="MCM1991245.1"/>
    </source>
</evidence>
<feature type="domain" description="Glycoside hydrolase 123 catalytic" evidence="1">
    <location>
        <begin position="179"/>
        <end position="521"/>
    </location>
</feature>
<organism evidence="2 3">
    <name type="scientific">Oceanirhabdus seepicola</name>
    <dbReference type="NCBI Taxonomy" id="2828781"/>
    <lineage>
        <taxon>Bacteria</taxon>
        <taxon>Bacillati</taxon>
        <taxon>Bacillota</taxon>
        <taxon>Clostridia</taxon>
        <taxon>Eubacteriales</taxon>
        <taxon>Clostridiaceae</taxon>
        <taxon>Oceanirhabdus</taxon>
    </lineage>
</organism>
<reference evidence="2" key="2">
    <citation type="submission" date="2021-04" db="EMBL/GenBank/DDBJ databases">
        <authorList>
            <person name="Dong X."/>
        </authorList>
    </citation>
    <scope>NUCLEOTIDE SEQUENCE</scope>
    <source>
        <strain evidence="2">ZWT</strain>
    </source>
</reference>